<dbReference type="InterPro" id="IPR001806">
    <property type="entry name" value="Small_GTPase"/>
</dbReference>
<dbReference type="PANTHER" id="PTHR24072">
    <property type="entry name" value="RHO FAMILY GTPASE"/>
    <property type="match status" value="1"/>
</dbReference>
<organism evidence="6 7">
    <name type="scientific">Astatotilapia calliptera</name>
    <name type="common">Eastern happy</name>
    <name type="synonym">Chromis callipterus</name>
    <dbReference type="NCBI Taxonomy" id="8154"/>
    <lineage>
        <taxon>Eukaryota</taxon>
        <taxon>Metazoa</taxon>
        <taxon>Chordata</taxon>
        <taxon>Craniata</taxon>
        <taxon>Vertebrata</taxon>
        <taxon>Euteleostomi</taxon>
        <taxon>Actinopterygii</taxon>
        <taxon>Neopterygii</taxon>
        <taxon>Teleostei</taxon>
        <taxon>Neoteleostei</taxon>
        <taxon>Acanthomorphata</taxon>
        <taxon>Ovalentaria</taxon>
        <taxon>Cichlomorphae</taxon>
        <taxon>Cichliformes</taxon>
        <taxon>Cichlidae</taxon>
        <taxon>African cichlids</taxon>
        <taxon>Pseudocrenilabrinae</taxon>
        <taxon>Haplochromini</taxon>
        <taxon>Astatotilapia</taxon>
    </lineage>
</organism>
<keyword evidence="2" id="KW-0342">GTP-binding</keyword>
<proteinExistence type="predicted"/>
<comment type="function">
    <text evidence="3">Plays a role in immunological synaptic F-actin density and architecture organization. Regulates actin reorganization in lymphocytes, possibly through the modulation of Rac1 activity. Required for the formation of membrane ruffles during macropinocytosis. Plays a role in cell migration and is required for the formation of cup-like structures during trans-endothelial migration of leukocytes. Binds phospholipids in an activation-dependent manner; thereby acting as an anchor for other proteins to the plasma membrane (PM). Plays a role in exocytosis of cytotoxic granules (CG) by lymphocytes/Component of the exocytosis machinery in natural killer (NK) and CD8+ T cells. Promotes the docking of cytotoxic granules (CG) to the plasma membrane through the interaction with UNC13D. Involved in the cytotoxic activity of lymphocytes/primary CD8+ T cells.</text>
</comment>
<dbReference type="PRINTS" id="PR00449">
    <property type="entry name" value="RASTRNSFRMNG"/>
</dbReference>
<comment type="subunit">
    <text evidence="4">Interacts with ARHGEF26. Interacts with ARHGEF16. Interacts with UNC13D; the interaction increases RhoG affinity to the membrane lipids, targets UNC13D to membrane lipids and facilitates cytotoxic granule (CG) docking to the plasma membrane.</text>
</comment>
<dbReference type="FunFam" id="3.40.50.300:FF:000118">
    <property type="entry name" value="Rho-related GTP-binding protein RhoG"/>
    <property type="match status" value="1"/>
</dbReference>
<dbReference type="Pfam" id="PF00071">
    <property type="entry name" value="Ras"/>
    <property type="match status" value="1"/>
</dbReference>
<keyword evidence="1" id="KW-0547">Nucleotide-binding</keyword>
<evidence type="ECO:0000256" key="2">
    <source>
        <dbReference type="ARBA" id="ARBA00023134"/>
    </source>
</evidence>
<dbReference type="SMART" id="SM00176">
    <property type="entry name" value="RAN"/>
    <property type="match status" value="1"/>
</dbReference>
<reference evidence="6" key="2">
    <citation type="submission" date="2025-08" db="UniProtKB">
        <authorList>
            <consortium name="Ensembl"/>
        </authorList>
    </citation>
    <scope>IDENTIFICATION</scope>
</reference>
<dbReference type="PROSITE" id="PS51420">
    <property type="entry name" value="RHO"/>
    <property type="match status" value="1"/>
</dbReference>
<keyword evidence="7" id="KW-1185">Reference proteome</keyword>
<dbReference type="InterPro" id="IPR005225">
    <property type="entry name" value="Small_GTP-bd"/>
</dbReference>
<dbReference type="SMART" id="SM00175">
    <property type="entry name" value="RAB"/>
    <property type="match status" value="1"/>
</dbReference>
<dbReference type="NCBIfam" id="TIGR00231">
    <property type="entry name" value="small_GTP"/>
    <property type="match status" value="1"/>
</dbReference>
<dbReference type="GO" id="GO:0007264">
    <property type="term" value="P:small GTPase-mediated signal transduction"/>
    <property type="evidence" value="ECO:0007669"/>
    <property type="project" value="InterPro"/>
</dbReference>
<dbReference type="SMART" id="SM00174">
    <property type="entry name" value="RHO"/>
    <property type="match status" value="1"/>
</dbReference>
<dbReference type="OrthoDB" id="8830751at2759"/>
<evidence type="ECO:0000256" key="3">
    <source>
        <dbReference type="ARBA" id="ARBA00059483"/>
    </source>
</evidence>
<evidence type="ECO:0000313" key="6">
    <source>
        <dbReference type="Ensembl" id="ENSACLP00000080293.1"/>
    </source>
</evidence>
<dbReference type="AlphaFoldDB" id="A0A3P8Q186"/>
<accession>A0A3P8Q186</accession>
<evidence type="ECO:0000256" key="5">
    <source>
        <dbReference type="ARBA" id="ARBA00069400"/>
    </source>
</evidence>
<name>A0A3P8Q186_ASTCA</name>
<evidence type="ECO:0000256" key="4">
    <source>
        <dbReference type="ARBA" id="ARBA00065562"/>
    </source>
</evidence>
<gene>
    <name evidence="6" type="primary">RAC2</name>
</gene>
<dbReference type="SUPFAM" id="SSF52540">
    <property type="entry name" value="P-loop containing nucleoside triphosphate hydrolases"/>
    <property type="match status" value="1"/>
</dbReference>
<dbReference type="InterPro" id="IPR027417">
    <property type="entry name" value="P-loop_NTPase"/>
</dbReference>
<sequence>MPRGGGGMTSQSDKGIKCVVVGDGAVGKTCMLITYVTKEYPSEYIPTVFDNYFATVTNGEKYNLELWDTSGQEDYDRLRALSYPQTDVFLVCFSVVSPASFQKVTNKWLPEIACHCPGTPFLLVGTKVDLRDDRYTLEMLGKENKQVVTFKDGEEVARHLKAVKYVECSALTQIGVQDVFEEAVLAALGKSSSKPKKCCTHL</sequence>
<dbReference type="CDD" id="cd00157">
    <property type="entry name" value="Rho"/>
    <property type="match status" value="1"/>
</dbReference>
<evidence type="ECO:0000313" key="7">
    <source>
        <dbReference type="Proteomes" id="UP000265100"/>
    </source>
</evidence>
<dbReference type="GO" id="GO:0005525">
    <property type="term" value="F:GTP binding"/>
    <property type="evidence" value="ECO:0007669"/>
    <property type="project" value="UniProtKB-KW"/>
</dbReference>
<dbReference type="Ensembl" id="ENSACLT00000051075.1">
    <property type="protein sequence ID" value="ENSACLP00000080293.1"/>
    <property type="gene ID" value="ENSACLG00000015681.2"/>
</dbReference>
<dbReference type="SMART" id="SM00173">
    <property type="entry name" value="RAS"/>
    <property type="match status" value="1"/>
</dbReference>
<dbReference type="Gene3D" id="3.40.50.300">
    <property type="entry name" value="P-loop containing nucleotide triphosphate hydrolases"/>
    <property type="match status" value="1"/>
</dbReference>
<dbReference type="Proteomes" id="UP000265100">
    <property type="component" value="Chromosome 22"/>
</dbReference>
<dbReference type="InterPro" id="IPR003578">
    <property type="entry name" value="Small_GTPase_Rho"/>
</dbReference>
<evidence type="ECO:0000256" key="1">
    <source>
        <dbReference type="ARBA" id="ARBA00022741"/>
    </source>
</evidence>
<dbReference type="GeneTree" id="ENSGT00940000153675"/>
<dbReference type="PROSITE" id="PS51419">
    <property type="entry name" value="RAB"/>
    <property type="match status" value="1"/>
</dbReference>
<protein>
    <recommendedName>
        <fullName evidence="5">Rho-related GTP-binding protein RhoG</fullName>
    </recommendedName>
</protein>
<reference evidence="6" key="3">
    <citation type="submission" date="2025-09" db="UniProtKB">
        <authorList>
            <consortium name="Ensembl"/>
        </authorList>
    </citation>
    <scope>IDENTIFICATION</scope>
</reference>
<dbReference type="PROSITE" id="PS51421">
    <property type="entry name" value="RAS"/>
    <property type="match status" value="1"/>
</dbReference>
<reference evidence="6" key="1">
    <citation type="submission" date="2018-05" db="EMBL/GenBank/DDBJ databases">
        <authorList>
            <person name="Datahose"/>
        </authorList>
    </citation>
    <scope>NUCLEOTIDE SEQUENCE</scope>
</reference>
<dbReference type="GO" id="GO:0003924">
    <property type="term" value="F:GTPase activity"/>
    <property type="evidence" value="ECO:0007669"/>
    <property type="project" value="InterPro"/>
</dbReference>